<dbReference type="InterPro" id="IPR036291">
    <property type="entry name" value="NAD(P)-bd_dom_sf"/>
</dbReference>
<dbReference type="SUPFAM" id="SSF51735">
    <property type="entry name" value="NAD(P)-binding Rossmann-fold domains"/>
    <property type="match status" value="1"/>
</dbReference>
<protein>
    <submittedName>
        <fullName evidence="2">NAD(P)H-binding protein</fullName>
    </submittedName>
</protein>
<evidence type="ECO:0000313" key="2">
    <source>
        <dbReference type="EMBL" id="MBO2989249.1"/>
    </source>
</evidence>
<reference evidence="2" key="1">
    <citation type="submission" date="2021-03" db="EMBL/GenBank/DDBJ databases">
        <title>Leucobacter chromiisoli sp. nov., isolated from chromium-containing soil of chemical plant.</title>
        <authorList>
            <person name="Xu Z."/>
        </authorList>
    </citation>
    <scope>NUCLEOTIDE SEQUENCE</scope>
    <source>
        <strain evidence="2">K 70/01</strain>
    </source>
</reference>
<dbReference type="RefSeq" id="WP_208237165.1">
    <property type="nucleotide sequence ID" value="NZ_BAAAQU010000001.1"/>
</dbReference>
<name>A0A939TMJ8_9MICO</name>
<accession>A0A939TMJ8</accession>
<evidence type="ECO:0000259" key="1">
    <source>
        <dbReference type="Pfam" id="PF13460"/>
    </source>
</evidence>
<proteinExistence type="predicted"/>
<evidence type="ECO:0000313" key="3">
    <source>
        <dbReference type="Proteomes" id="UP000668403"/>
    </source>
</evidence>
<gene>
    <name evidence="2" type="ORF">J4H85_04450</name>
</gene>
<dbReference type="InterPro" id="IPR016040">
    <property type="entry name" value="NAD(P)-bd_dom"/>
</dbReference>
<comment type="caution">
    <text evidence="2">The sequence shown here is derived from an EMBL/GenBank/DDBJ whole genome shotgun (WGS) entry which is preliminary data.</text>
</comment>
<dbReference type="PANTHER" id="PTHR43355:SF2">
    <property type="entry name" value="FLAVIN REDUCTASE (NADPH)"/>
    <property type="match status" value="1"/>
</dbReference>
<keyword evidence="3" id="KW-1185">Reference proteome</keyword>
<dbReference type="EMBL" id="JAGFBF010000001">
    <property type="protein sequence ID" value="MBO2989249.1"/>
    <property type="molecule type" value="Genomic_DNA"/>
</dbReference>
<feature type="domain" description="NAD(P)-binding" evidence="1">
    <location>
        <begin position="8"/>
        <end position="205"/>
    </location>
</feature>
<dbReference type="GO" id="GO:0016646">
    <property type="term" value="F:oxidoreductase activity, acting on the CH-NH group of donors, NAD or NADP as acceptor"/>
    <property type="evidence" value="ECO:0007669"/>
    <property type="project" value="TreeGrafter"/>
</dbReference>
<dbReference type="Pfam" id="PF13460">
    <property type="entry name" value="NAD_binding_10"/>
    <property type="match status" value="1"/>
</dbReference>
<dbReference type="Proteomes" id="UP000668403">
    <property type="component" value="Unassembled WGS sequence"/>
</dbReference>
<dbReference type="InterPro" id="IPR051606">
    <property type="entry name" value="Polyketide_Oxido-like"/>
</dbReference>
<sequence length="216" mass="22709">MTRITVLGGTGYAGRNIVRVAAERGHSVTAYSRRAPESPIVGVEYRTGDVQDASVIRAAVADTDVVVSTLSPRGELEGTGKLRAIEQQIAAEAERAGVRFGVVGGAGSLVVAEGGPRVADTPDFPDAIKPEAAELAAVLEDLLASSTELDWFYVSPAGGFGEWAPGEATGTYRIGGDVLLVDESGESQISGADFADAFVTEIERPEHRRQRFTVAY</sequence>
<organism evidence="2 3">
    <name type="scientific">Leucobacter tardus</name>
    <dbReference type="NCBI Taxonomy" id="501483"/>
    <lineage>
        <taxon>Bacteria</taxon>
        <taxon>Bacillati</taxon>
        <taxon>Actinomycetota</taxon>
        <taxon>Actinomycetes</taxon>
        <taxon>Micrococcales</taxon>
        <taxon>Microbacteriaceae</taxon>
        <taxon>Leucobacter</taxon>
    </lineage>
</organism>
<dbReference type="Gene3D" id="3.40.50.720">
    <property type="entry name" value="NAD(P)-binding Rossmann-like Domain"/>
    <property type="match status" value="1"/>
</dbReference>
<dbReference type="PANTHER" id="PTHR43355">
    <property type="entry name" value="FLAVIN REDUCTASE (NADPH)"/>
    <property type="match status" value="1"/>
</dbReference>
<dbReference type="AlphaFoldDB" id="A0A939TMJ8"/>